<proteinExistence type="predicted"/>
<dbReference type="AlphaFoldDB" id="A0A4C1V8U2"/>
<sequence length="118" mass="13603">MYDFRYRRVSPHFGFCFTVASEYGFLRCVGKMMDSVLTIRLLYYSTSFIRSGRNTTATDALFFCSSPRAKEEGKEEEKPIMGRPCARSHECVRLAGTKNLLNNLNLQWRKQNAMTPPS</sequence>
<keyword evidence="2" id="KW-1185">Reference proteome</keyword>
<evidence type="ECO:0000313" key="2">
    <source>
        <dbReference type="Proteomes" id="UP000299102"/>
    </source>
</evidence>
<accession>A0A4C1V8U2</accession>
<comment type="caution">
    <text evidence="1">The sequence shown here is derived from an EMBL/GenBank/DDBJ whole genome shotgun (WGS) entry which is preliminary data.</text>
</comment>
<gene>
    <name evidence="1" type="ORF">EVAR_31577_1</name>
</gene>
<organism evidence="1 2">
    <name type="scientific">Eumeta variegata</name>
    <name type="common">Bagworm moth</name>
    <name type="synonym">Eumeta japonica</name>
    <dbReference type="NCBI Taxonomy" id="151549"/>
    <lineage>
        <taxon>Eukaryota</taxon>
        <taxon>Metazoa</taxon>
        <taxon>Ecdysozoa</taxon>
        <taxon>Arthropoda</taxon>
        <taxon>Hexapoda</taxon>
        <taxon>Insecta</taxon>
        <taxon>Pterygota</taxon>
        <taxon>Neoptera</taxon>
        <taxon>Endopterygota</taxon>
        <taxon>Lepidoptera</taxon>
        <taxon>Glossata</taxon>
        <taxon>Ditrysia</taxon>
        <taxon>Tineoidea</taxon>
        <taxon>Psychidae</taxon>
        <taxon>Oiketicinae</taxon>
        <taxon>Eumeta</taxon>
    </lineage>
</organism>
<dbReference type="Proteomes" id="UP000299102">
    <property type="component" value="Unassembled WGS sequence"/>
</dbReference>
<reference evidence="1 2" key="1">
    <citation type="journal article" date="2019" name="Commun. Biol.">
        <title>The bagworm genome reveals a unique fibroin gene that provides high tensile strength.</title>
        <authorList>
            <person name="Kono N."/>
            <person name="Nakamura H."/>
            <person name="Ohtoshi R."/>
            <person name="Tomita M."/>
            <person name="Numata K."/>
            <person name="Arakawa K."/>
        </authorList>
    </citation>
    <scope>NUCLEOTIDE SEQUENCE [LARGE SCALE GENOMIC DNA]</scope>
</reference>
<evidence type="ECO:0000313" key="1">
    <source>
        <dbReference type="EMBL" id="GBP34707.1"/>
    </source>
</evidence>
<name>A0A4C1V8U2_EUMVA</name>
<protein>
    <submittedName>
        <fullName evidence="1">Uncharacterized protein</fullName>
    </submittedName>
</protein>
<dbReference type="EMBL" id="BGZK01000292">
    <property type="protein sequence ID" value="GBP34707.1"/>
    <property type="molecule type" value="Genomic_DNA"/>
</dbReference>